<evidence type="ECO:0000256" key="5">
    <source>
        <dbReference type="HAMAP-Rule" id="MF_01328"/>
    </source>
</evidence>
<name>A0ABT4LPI9_9PROT</name>
<reference evidence="7" key="1">
    <citation type="submission" date="2022-12" db="EMBL/GenBank/DDBJ databases">
        <title>Bacterial isolates from different developmental stages of Nematostella vectensis.</title>
        <authorList>
            <person name="Fraune S."/>
        </authorList>
    </citation>
    <scope>NUCLEOTIDE SEQUENCE</scope>
    <source>
        <strain evidence="7">G21630-S1</strain>
    </source>
</reference>
<comment type="function">
    <text evidence="5">Forms part of the polypeptide exit tunnel.</text>
</comment>
<evidence type="ECO:0000256" key="3">
    <source>
        <dbReference type="ARBA" id="ARBA00023274"/>
    </source>
</evidence>
<keyword evidence="5" id="KW-0694">RNA-binding</keyword>
<evidence type="ECO:0000256" key="4">
    <source>
        <dbReference type="ARBA" id="ARBA00035244"/>
    </source>
</evidence>
<evidence type="ECO:0000256" key="2">
    <source>
        <dbReference type="ARBA" id="ARBA00022980"/>
    </source>
</evidence>
<comment type="subunit">
    <text evidence="5">Part of the 50S ribosomal subunit.</text>
</comment>
<dbReference type="RefSeq" id="WP_020592345.1">
    <property type="nucleotide sequence ID" value="NZ_JAPWGY010000014.1"/>
</dbReference>
<dbReference type="InterPro" id="IPR013005">
    <property type="entry name" value="Ribosomal_uL4-like"/>
</dbReference>
<feature type="region of interest" description="Disordered" evidence="6">
    <location>
        <begin position="49"/>
        <end position="75"/>
    </location>
</feature>
<proteinExistence type="inferred from homology"/>
<accession>A0ABT4LPI9</accession>
<evidence type="ECO:0000256" key="1">
    <source>
        <dbReference type="ARBA" id="ARBA00010528"/>
    </source>
</evidence>
<dbReference type="SUPFAM" id="SSF52166">
    <property type="entry name" value="Ribosomal protein L4"/>
    <property type="match status" value="1"/>
</dbReference>
<evidence type="ECO:0000313" key="8">
    <source>
        <dbReference type="Proteomes" id="UP001069802"/>
    </source>
</evidence>
<dbReference type="InterPro" id="IPR023574">
    <property type="entry name" value="Ribosomal_uL4_dom_sf"/>
</dbReference>
<comment type="similarity">
    <text evidence="1 5">Belongs to the universal ribosomal protein uL4 family.</text>
</comment>
<dbReference type="EMBL" id="JAPWGY010000014">
    <property type="protein sequence ID" value="MCZ4283016.1"/>
    <property type="molecule type" value="Genomic_DNA"/>
</dbReference>
<dbReference type="PANTHER" id="PTHR10746">
    <property type="entry name" value="50S RIBOSOMAL PROTEIN L4"/>
    <property type="match status" value="1"/>
</dbReference>
<dbReference type="Proteomes" id="UP001069802">
    <property type="component" value="Unassembled WGS sequence"/>
</dbReference>
<dbReference type="PANTHER" id="PTHR10746:SF6">
    <property type="entry name" value="LARGE RIBOSOMAL SUBUNIT PROTEIN UL4M"/>
    <property type="match status" value="1"/>
</dbReference>
<dbReference type="Gene3D" id="3.40.1370.10">
    <property type="match status" value="1"/>
</dbReference>
<keyword evidence="2 5" id="KW-0689">Ribosomal protein</keyword>
<gene>
    <name evidence="5 7" type="primary">rplD</name>
    <name evidence="7" type="ORF">O4H49_19690</name>
</gene>
<dbReference type="InterPro" id="IPR002136">
    <property type="entry name" value="Ribosomal_uL4"/>
</dbReference>
<keyword evidence="3 5" id="KW-0687">Ribonucleoprotein</keyword>
<dbReference type="GO" id="GO:0005840">
    <property type="term" value="C:ribosome"/>
    <property type="evidence" value="ECO:0007669"/>
    <property type="project" value="UniProtKB-KW"/>
</dbReference>
<keyword evidence="5" id="KW-0699">rRNA-binding</keyword>
<sequence>MKIAVTSLDNKKAGEVELNASVFGLPVRADLLARMVNYQLAKRRAGTHKVKERGEVSGSTRKIKKQKGGGARHGSIRANIFRGGGIVHGPRVRDHAHDLTKKVRLLALKTALSAKVAEGKLMVLENTEVKGPKTSALAKQLTALGWSSVLVIDGATVNESFALAARNIPCVDVLPEQGANVYDILRRDTLVLTKDALVALEARLK</sequence>
<protein>
    <recommendedName>
        <fullName evidence="4 5">Large ribosomal subunit protein uL4</fullName>
    </recommendedName>
</protein>
<evidence type="ECO:0000256" key="6">
    <source>
        <dbReference type="SAM" id="MobiDB-lite"/>
    </source>
</evidence>
<dbReference type="HAMAP" id="MF_01328_B">
    <property type="entry name" value="Ribosomal_uL4_B"/>
    <property type="match status" value="1"/>
</dbReference>
<organism evidence="7 8">
    <name type="scientific">Kiloniella laminariae</name>
    <dbReference type="NCBI Taxonomy" id="454162"/>
    <lineage>
        <taxon>Bacteria</taxon>
        <taxon>Pseudomonadati</taxon>
        <taxon>Pseudomonadota</taxon>
        <taxon>Alphaproteobacteria</taxon>
        <taxon>Rhodospirillales</taxon>
        <taxon>Kiloniellaceae</taxon>
        <taxon>Kiloniella</taxon>
    </lineage>
</organism>
<evidence type="ECO:0000313" key="7">
    <source>
        <dbReference type="EMBL" id="MCZ4283016.1"/>
    </source>
</evidence>
<dbReference type="NCBIfam" id="TIGR03953">
    <property type="entry name" value="rplD_bact"/>
    <property type="match status" value="1"/>
</dbReference>
<comment type="function">
    <text evidence="5">One of the primary rRNA binding proteins, this protein initially binds near the 5'-end of the 23S rRNA. It is important during the early stages of 50S assembly. It makes multiple contacts with different domains of the 23S rRNA in the assembled 50S subunit and ribosome.</text>
</comment>
<dbReference type="Pfam" id="PF00573">
    <property type="entry name" value="Ribosomal_L4"/>
    <property type="match status" value="1"/>
</dbReference>
<keyword evidence="8" id="KW-1185">Reference proteome</keyword>
<comment type="caution">
    <text evidence="7">The sequence shown here is derived from an EMBL/GenBank/DDBJ whole genome shotgun (WGS) entry which is preliminary data.</text>
</comment>